<dbReference type="InterPro" id="IPR029299">
    <property type="entry name" value="ALMS_motif"/>
</dbReference>
<accession>A0A834AAV5</accession>
<evidence type="ECO:0000313" key="7">
    <source>
        <dbReference type="EMBL" id="KAF6107714.1"/>
    </source>
</evidence>
<feature type="domain" description="Centrosomal protein C10orf90 N-terminal" evidence="6">
    <location>
        <begin position="96"/>
        <end position="451"/>
    </location>
</feature>
<dbReference type="Proteomes" id="UP000664940">
    <property type="component" value="Unassembled WGS sequence"/>
</dbReference>
<dbReference type="GO" id="GO:0005813">
    <property type="term" value="C:centrosome"/>
    <property type="evidence" value="ECO:0007669"/>
    <property type="project" value="UniProtKB-SubCell"/>
</dbReference>
<reference evidence="7 8" key="1">
    <citation type="journal article" date="2020" name="Nature">
        <title>Six reference-quality genomes reveal evolution of bat adaptations.</title>
        <authorList>
            <person name="Jebb D."/>
            <person name="Huang Z."/>
            <person name="Pippel M."/>
            <person name="Hughes G.M."/>
            <person name="Lavrichenko K."/>
            <person name="Devanna P."/>
            <person name="Winkler S."/>
            <person name="Jermiin L.S."/>
            <person name="Skirmuntt E.C."/>
            <person name="Katzourakis A."/>
            <person name="Burkitt-Gray L."/>
            <person name="Ray D.A."/>
            <person name="Sullivan K.A.M."/>
            <person name="Roscito J.G."/>
            <person name="Kirilenko B.M."/>
            <person name="Davalos L.M."/>
            <person name="Corthals A.P."/>
            <person name="Power M.L."/>
            <person name="Jones G."/>
            <person name="Ransome R.D."/>
            <person name="Dechmann D.K.N."/>
            <person name="Locatelli A.G."/>
            <person name="Puechmaille S.J."/>
            <person name="Fedrigo O."/>
            <person name="Jarvis E.D."/>
            <person name="Hiller M."/>
            <person name="Vernes S.C."/>
            <person name="Myers E.W."/>
            <person name="Teeling E.C."/>
        </authorList>
    </citation>
    <scope>NUCLEOTIDE SEQUENCE [LARGE SCALE GENOMIC DNA]</scope>
    <source>
        <strain evidence="7">Bat1K_MPI-CBG_1</strain>
    </source>
</reference>
<evidence type="ECO:0000259" key="6">
    <source>
        <dbReference type="Pfam" id="PF17730"/>
    </source>
</evidence>
<feature type="region of interest" description="Disordered" evidence="4">
    <location>
        <begin position="150"/>
        <end position="178"/>
    </location>
</feature>
<protein>
    <submittedName>
        <fullName evidence="7">Fragile-site associated tumor suppressor</fullName>
    </submittedName>
</protein>
<evidence type="ECO:0000256" key="2">
    <source>
        <dbReference type="ARBA" id="ARBA00022490"/>
    </source>
</evidence>
<dbReference type="EMBL" id="JABVXQ010000005">
    <property type="protein sequence ID" value="KAF6107714.1"/>
    <property type="molecule type" value="Genomic_DNA"/>
</dbReference>
<dbReference type="PANTHER" id="PTHR21553">
    <property type="entry name" value="ALMS1-RELATED"/>
    <property type="match status" value="1"/>
</dbReference>
<dbReference type="GO" id="GO:0005814">
    <property type="term" value="C:centriole"/>
    <property type="evidence" value="ECO:0007669"/>
    <property type="project" value="TreeGrafter"/>
</dbReference>
<proteinExistence type="predicted"/>
<organism evidence="7 8">
    <name type="scientific">Phyllostomus discolor</name>
    <name type="common">pale spear-nosed bat</name>
    <dbReference type="NCBI Taxonomy" id="89673"/>
    <lineage>
        <taxon>Eukaryota</taxon>
        <taxon>Metazoa</taxon>
        <taxon>Chordata</taxon>
        <taxon>Craniata</taxon>
        <taxon>Vertebrata</taxon>
        <taxon>Euteleostomi</taxon>
        <taxon>Mammalia</taxon>
        <taxon>Eutheria</taxon>
        <taxon>Laurasiatheria</taxon>
        <taxon>Chiroptera</taxon>
        <taxon>Yangochiroptera</taxon>
        <taxon>Phyllostomidae</taxon>
        <taxon>Phyllostominae</taxon>
        <taxon>Phyllostomus</taxon>
    </lineage>
</organism>
<comment type="caution">
    <text evidence="7">The sequence shown here is derived from an EMBL/GenBank/DDBJ whole genome shotgun (WGS) entry which is preliminary data.</text>
</comment>
<evidence type="ECO:0000256" key="1">
    <source>
        <dbReference type="ARBA" id="ARBA00004300"/>
    </source>
</evidence>
<feature type="domain" description="ALMS motif" evidence="5">
    <location>
        <begin position="519"/>
        <end position="647"/>
    </location>
</feature>
<dbReference type="GO" id="GO:0008017">
    <property type="term" value="F:microtubule binding"/>
    <property type="evidence" value="ECO:0007669"/>
    <property type="project" value="TreeGrafter"/>
</dbReference>
<feature type="region of interest" description="Disordered" evidence="4">
    <location>
        <begin position="468"/>
        <end position="514"/>
    </location>
</feature>
<evidence type="ECO:0000259" key="5">
    <source>
        <dbReference type="Pfam" id="PF15309"/>
    </source>
</evidence>
<dbReference type="GO" id="GO:0005829">
    <property type="term" value="C:cytosol"/>
    <property type="evidence" value="ECO:0007669"/>
    <property type="project" value="TreeGrafter"/>
</dbReference>
<dbReference type="Pfam" id="PF15309">
    <property type="entry name" value="ALMS_motif"/>
    <property type="match status" value="1"/>
</dbReference>
<name>A0A834AAV5_9CHIR</name>
<evidence type="ECO:0000256" key="4">
    <source>
        <dbReference type="SAM" id="MobiDB-lite"/>
    </source>
</evidence>
<evidence type="ECO:0000256" key="3">
    <source>
        <dbReference type="ARBA" id="ARBA00023212"/>
    </source>
</evidence>
<gene>
    <name evidence="7" type="ORF">HJG60_001629</name>
</gene>
<evidence type="ECO:0000313" key="8">
    <source>
        <dbReference type="Proteomes" id="UP000664940"/>
    </source>
</evidence>
<keyword evidence="2" id="KW-0963">Cytoplasm</keyword>
<feature type="compositionally biased region" description="Pro residues" evidence="4">
    <location>
        <begin position="477"/>
        <end position="498"/>
    </location>
</feature>
<dbReference type="AlphaFoldDB" id="A0A834AAV5"/>
<dbReference type="PANTHER" id="PTHR21553:SF24">
    <property type="entry name" value="(E2-INDEPENDENT) E3 UBIQUITIN-CONJUGATING ENZYME FATS"/>
    <property type="match status" value="1"/>
</dbReference>
<dbReference type="InterPro" id="IPR041179">
    <property type="entry name" value="C10orf90_N"/>
</dbReference>
<dbReference type="GO" id="GO:0046599">
    <property type="term" value="P:regulation of centriole replication"/>
    <property type="evidence" value="ECO:0007669"/>
    <property type="project" value="TreeGrafter"/>
</dbReference>
<sequence length="649" mass="71080">MQHPGIPAKTHPDGCAARHADTAVHRTFQIKAFSTELKNHVMVMDFVKKNWFPSQRRAKVCVIHMYQGLKAAERTASRYEGTLASPRPTMIPSTAIAQLMDEGKSGEDGATLPMLCADPQLPVWPVKQALASRSGVTIDRAFAFLPSQLGVQTPAGGQGREAEPPPKEEKPGSSPRKGFASITITARRVGPPASSLVWGAVGDPLCTRCRAQDPLLRDPSVLASGAHPGRLRGPFACTESSRNSSVMRLRFPEAQLQLCDGHQYWVTSVDHREGRFSPDPPPSAKGPLLFSSCVHLRVSQQCPNAIYYLDRPLSVPMEQTRLAGPKTHRSVLSLNLRCTSHRLTPEGAGGTANAGPISRALKPQLTEGGPGLLGPRWTPAGPPTLGRVHLGTGTCPWGGGAPPLDDAEFAAAGAQQMAVRKGEEAPATCCHAGVHTDQLSIHIPGWSYRAGDYTCCDLVVKLRECQRSEASATATPAPTPEPTPEPMPTPASPRPAPSEEPETPDPREDLSECQQTAASLTLQEALEVRKPQFISRSQERLKRLERMIQQRRAQRKDGPGPRQGPLPVRASKKQFTVPHPLSDNLFKPKERYISEKEMHMRSKRIYNNLPEVKKKKEEQKKRLILQSNRLRAEVFKKQLLDQLLQRNAV</sequence>
<comment type="subcellular location">
    <subcellularLocation>
        <location evidence="1">Cytoplasm</location>
        <location evidence="1">Cytoskeleton</location>
        <location evidence="1">Microtubule organizing center</location>
        <location evidence="1">Centrosome</location>
    </subcellularLocation>
</comment>
<dbReference type="Pfam" id="PF17730">
    <property type="entry name" value="Centro_C10orf90"/>
    <property type="match status" value="1"/>
</dbReference>
<feature type="compositionally biased region" description="Basic and acidic residues" evidence="4">
    <location>
        <begin position="160"/>
        <end position="171"/>
    </location>
</feature>
<keyword evidence="3" id="KW-0206">Cytoskeleton</keyword>